<keyword evidence="1" id="KW-0732">Signal</keyword>
<feature type="signal peptide" evidence="1">
    <location>
        <begin position="1"/>
        <end position="22"/>
    </location>
</feature>
<evidence type="ECO:0000313" key="3">
    <source>
        <dbReference type="Proteomes" id="UP001586593"/>
    </source>
</evidence>
<comment type="caution">
    <text evidence="2">The sequence shown here is derived from an EMBL/GenBank/DDBJ whole genome shotgun (WGS) entry which is preliminary data.</text>
</comment>
<feature type="chain" id="PRO_5046774168" evidence="1">
    <location>
        <begin position="23"/>
        <end position="148"/>
    </location>
</feature>
<gene>
    <name evidence="2" type="ORF">VTK73DRAFT_2028</name>
</gene>
<organism evidence="2 3">
    <name type="scientific">Phialemonium thermophilum</name>
    <dbReference type="NCBI Taxonomy" id="223376"/>
    <lineage>
        <taxon>Eukaryota</taxon>
        <taxon>Fungi</taxon>
        <taxon>Dikarya</taxon>
        <taxon>Ascomycota</taxon>
        <taxon>Pezizomycotina</taxon>
        <taxon>Sordariomycetes</taxon>
        <taxon>Sordariomycetidae</taxon>
        <taxon>Cephalothecales</taxon>
        <taxon>Cephalothecaceae</taxon>
        <taxon>Phialemonium</taxon>
    </lineage>
</organism>
<dbReference type="Proteomes" id="UP001586593">
    <property type="component" value="Unassembled WGS sequence"/>
</dbReference>
<accession>A0ABR3X7J6</accession>
<proteinExistence type="predicted"/>
<reference evidence="2 3" key="1">
    <citation type="journal article" date="2024" name="Commun. Biol.">
        <title>Comparative genomic analysis of thermophilic fungi reveals convergent evolutionary adaptations and gene losses.</title>
        <authorList>
            <person name="Steindorff A.S."/>
            <person name="Aguilar-Pontes M.V."/>
            <person name="Robinson A.J."/>
            <person name="Andreopoulos B."/>
            <person name="LaButti K."/>
            <person name="Kuo A."/>
            <person name="Mondo S."/>
            <person name="Riley R."/>
            <person name="Otillar R."/>
            <person name="Haridas S."/>
            <person name="Lipzen A."/>
            <person name="Grimwood J."/>
            <person name="Schmutz J."/>
            <person name="Clum A."/>
            <person name="Reid I.D."/>
            <person name="Moisan M.C."/>
            <person name="Butler G."/>
            <person name="Nguyen T.T.M."/>
            <person name="Dewar K."/>
            <person name="Conant G."/>
            <person name="Drula E."/>
            <person name="Henrissat B."/>
            <person name="Hansel C."/>
            <person name="Singer S."/>
            <person name="Hutchinson M.I."/>
            <person name="de Vries R.P."/>
            <person name="Natvig D.O."/>
            <person name="Powell A.J."/>
            <person name="Tsang A."/>
            <person name="Grigoriev I.V."/>
        </authorList>
    </citation>
    <scope>NUCLEOTIDE SEQUENCE [LARGE SCALE GENOMIC DNA]</scope>
    <source>
        <strain evidence="2 3">ATCC 24622</strain>
    </source>
</reference>
<evidence type="ECO:0000256" key="1">
    <source>
        <dbReference type="SAM" id="SignalP"/>
    </source>
</evidence>
<sequence length="148" mass="15657">MQLLGRFPAFLTLGQLIWLGASEPIRRCDPVSPTSIQTASPDTTLPPTTTIPATHLTTTAPSTSSLPDSCTFRPTQTIWATSGCAITCNHEFCIYDAFVTLPCGCPSVRVQPTTTTLCPTQTGCIQCTTGWGIATVTETCPSSTPTSQ</sequence>
<name>A0ABR3X7J6_9PEZI</name>
<keyword evidence="3" id="KW-1185">Reference proteome</keyword>
<dbReference type="EMBL" id="JAZHXJ010000154">
    <property type="protein sequence ID" value="KAL1871564.1"/>
    <property type="molecule type" value="Genomic_DNA"/>
</dbReference>
<evidence type="ECO:0000313" key="2">
    <source>
        <dbReference type="EMBL" id="KAL1871564.1"/>
    </source>
</evidence>
<protein>
    <submittedName>
        <fullName evidence="2">Uncharacterized protein</fullName>
    </submittedName>
</protein>